<dbReference type="Gene3D" id="3.10.270.10">
    <property type="entry name" value="Urate Oxidase"/>
    <property type="match status" value="1"/>
</dbReference>
<dbReference type="GO" id="GO:0019628">
    <property type="term" value="P:urate catabolic process"/>
    <property type="evidence" value="ECO:0007669"/>
    <property type="project" value="UniProtKB-UniPathway"/>
</dbReference>
<evidence type="ECO:0000256" key="3">
    <source>
        <dbReference type="ARBA" id="ARBA00022631"/>
    </source>
</evidence>
<comment type="catalytic activity">
    <reaction evidence="5 7">
        <text>urate + O2 + H2O = 5-hydroxyisourate + H2O2</text>
        <dbReference type="Rhea" id="RHEA:21368"/>
        <dbReference type="ChEBI" id="CHEBI:15377"/>
        <dbReference type="ChEBI" id="CHEBI:15379"/>
        <dbReference type="ChEBI" id="CHEBI:16240"/>
        <dbReference type="ChEBI" id="CHEBI:17775"/>
        <dbReference type="ChEBI" id="CHEBI:18072"/>
        <dbReference type="EC" id="1.7.3.3"/>
    </reaction>
</comment>
<feature type="binding site" evidence="6">
    <location>
        <position position="276"/>
    </location>
    <ligand>
        <name>O2</name>
        <dbReference type="ChEBI" id="CHEBI:15379"/>
    </ligand>
</feature>
<reference evidence="9 10" key="1">
    <citation type="submission" date="2018-06" db="EMBL/GenBank/DDBJ databases">
        <title>Paenibacillus montanisoli sp. nov., isolated from mountain area soil.</title>
        <authorList>
            <person name="Wu M."/>
        </authorList>
    </citation>
    <scope>NUCLEOTIDE SEQUENCE [LARGE SCALE GENOMIC DNA]</scope>
    <source>
        <strain evidence="9 10">RA17</strain>
    </source>
</reference>
<dbReference type="GO" id="GO:0004846">
    <property type="term" value="F:urate oxidase activity"/>
    <property type="evidence" value="ECO:0007669"/>
    <property type="project" value="UniProtKB-EC"/>
</dbReference>
<feature type="binding site" evidence="6">
    <location>
        <position position="73"/>
    </location>
    <ligand>
        <name>O2</name>
        <dbReference type="ChEBI" id="CHEBI:15379"/>
    </ligand>
</feature>
<feature type="binding site" evidence="6">
    <location>
        <position position="184"/>
    </location>
    <ligand>
        <name>5-hydroxyisourate</name>
        <dbReference type="ChEBI" id="CHEBI:18072"/>
    </ligand>
</feature>
<dbReference type="PIRSF" id="PIRSF000241">
    <property type="entry name" value="Urate_oxidase"/>
    <property type="match status" value="1"/>
</dbReference>
<dbReference type="UniPathway" id="UPA00394">
    <property type="reaction ID" value="UER00650"/>
</dbReference>
<evidence type="ECO:0000313" key="9">
    <source>
        <dbReference type="EMBL" id="RAP78273.1"/>
    </source>
</evidence>
<evidence type="ECO:0000313" key="10">
    <source>
        <dbReference type="Proteomes" id="UP000249260"/>
    </source>
</evidence>
<evidence type="ECO:0000256" key="8">
    <source>
        <dbReference type="SAM" id="MobiDB-lite"/>
    </source>
</evidence>
<name>A0A328U8Z0_9BACL</name>
<feature type="binding site" evidence="6">
    <location>
        <position position="184"/>
    </location>
    <ligand>
        <name>urate</name>
        <dbReference type="ChEBI" id="CHEBI:17775"/>
    </ligand>
</feature>
<feature type="region of interest" description="Disordered" evidence="8">
    <location>
        <begin position="317"/>
        <end position="342"/>
    </location>
</feature>
<feature type="binding site" evidence="6">
    <location>
        <position position="276"/>
    </location>
    <ligand>
        <name>urate</name>
        <dbReference type="ChEBI" id="CHEBI:17775"/>
    </ligand>
</feature>
<keyword evidence="4 5" id="KW-0560">Oxidoreductase</keyword>
<evidence type="ECO:0000256" key="5">
    <source>
        <dbReference type="PIRNR" id="PIRNR000241"/>
    </source>
</evidence>
<accession>A0A328U8Z0</accession>
<dbReference type="PRINTS" id="PR00093">
    <property type="entry name" value="URICASE"/>
</dbReference>
<dbReference type="NCBIfam" id="TIGR03383">
    <property type="entry name" value="urate_oxi"/>
    <property type="match status" value="1"/>
</dbReference>
<sequence>MMKLRDGRTLYYGKGDVLTYRTYAVPLVVAPIPESAYRGDANVIFAHNVTFSVSGEALLGSFSEGDNSHVVATDSMKNFILRHAASYGGSTTEGFLAYAAEAFLERYPHIDEIEIRGARLPFETLPVGDAAGHRESGLVFRRSHNEHAQAALELKRAPEGGAVRTGHLCGLEDVQLIKVSGSSFHGFIRDEYTTLPDSYDRPLLIYLNVYWRYTDIDDALDGARERYVAAEQIRDLAQSVFHAVQSPSIQYLVCQIGLQLLTRFPQLAEVRFESNNRTWETVVEPDPLTHAGVYTEPRPPYGFQGFSLTRADAERGDFQLANELGNDAGPEAQTEGKPVVSP</sequence>
<keyword evidence="3 5" id="KW-0659">Purine metabolism</keyword>
<dbReference type="InterPro" id="IPR019842">
    <property type="entry name" value="Uricase_CS"/>
</dbReference>
<dbReference type="Pfam" id="PF01014">
    <property type="entry name" value="Uricase"/>
    <property type="match status" value="2"/>
</dbReference>
<keyword evidence="10" id="KW-1185">Reference proteome</keyword>
<feature type="binding site" evidence="6">
    <location>
        <position position="74"/>
    </location>
    <ligand>
        <name>5-hydroxyisourate</name>
        <dbReference type="ChEBI" id="CHEBI:18072"/>
    </ligand>
</feature>
<dbReference type="GO" id="GO:0006145">
    <property type="term" value="P:purine nucleobase catabolic process"/>
    <property type="evidence" value="ECO:0007669"/>
    <property type="project" value="TreeGrafter"/>
</dbReference>
<feature type="binding site" evidence="6">
    <location>
        <position position="250"/>
    </location>
    <ligand>
        <name>urate</name>
        <dbReference type="ChEBI" id="CHEBI:17775"/>
    </ligand>
</feature>
<evidence type="ECO:0000256" key="1">
    <source>
        <dbReference type="ARBA" id="ARBA00004831"/>
    </source>
</evidence>
<dbReference type="Proteomes" id="UP000249260">
    <property type="component" value="Unassembled WGS sequence"/>
</dbReference>
<feature type="binding site" evidence="6">
    <location>
        <position position="73"/>
    </location>
    <ligand>
        <name>urate</name>
        <dbReference type="ChEBI" id="CHEBI:17775"/>
    </ligand>
</feature>
<evidence type="ECO:0000256" key="6">
    <source>
        <dbReference type="PIRSR" id="PIRSR000241-2"/>
    </source>
</evidence>
<dbReference type="RefSeq" id="WP_112881396.1">
    <property type="nucleotide sequence ID" value="NZ_QLUW01000001.1"/>
</dbReference>
<dbReference type="EC" id="1.7.3.3" evidence="5 7"/>
<feature type="binding site" evidence="6">
    <location>
        <position position="201"/>
    </location>
    <ligand>
        <name>5-hydroxyisourate</name>
        <dbReference type="ChEBI" id="CHEBI:18072"/>
    </ligand>
</feature>
<feature type="binding site" evidence="6">
    <location>
        <position position="74"/>
    </location>
    <ligand>
        <name>urate</name>
        <dbReference type="ChEBI" id="CHEBI:17775"/>
    </ligand>
</feature>
<comment type="similarity">
    <text evidence="2 5 7">Belongs to the uricase family.</text>
</comment>
<evidence type="ECO:0000256" key="7">
    <source>
        <dbReference type="RuleBase" id="RU004455"/>
    </source>
</evidence>
<dbReference type="SUPFAM" id="SSF55620">
    <property type="entry name" value="Tetrahydrobiopterin biosynthesis enzymes-like"/>
    <property type="match status" value="2"/>
</dbReference>
<evidence type="ECO:0000256" key="2">
    <source>
        <dbReference type="ARBA" id="ARBA00009760"/>
    </source>
</evidence>
<protein>
    <recommendedName>
        <fullName evidence="5 7">Uricase</fullName>
        <ecNumber evidence="5 7">1.7.3.3</ecNumber>
    </recommendedName>
    <alternativeName>
        <fullName evidence="5">Urate oxidase</fullName>
    </alternativeName>
</protein>
<comment type="pathway">
    <text evidence="1 5">Purine metabolism; urate degradation; (S)-allantoin from urate: step 1/3.</text>
</comment>
<feature type="binding site" evidence="6">
    <location>
        <position position="73"/>
    </location>
    <ligand>
        <name>5-hydroxyisourate</name>
        <dbReference type="ChEBI" id="CHEBI:18072"/>
    </ligand>
</feature>
<evidence type="ECO:0000256" key="4">
    <source>
        <dbReference type="ARBA" id="ARBA00023002"/>
    </source>
</evidence>
<feature type="binding site" evidence="6">
    <location>
        <position position="276"/>
    </location>
    <ligand>
        <name>5-hydroxyisourate</name>
        <dbReference type="ChEBI" id="CHEBI:18072"/>
    </ligand>
</feature>
<organism evidence="9 10">
    <name type="scientific">Paenibacillus montanisoli</name>
    <dbReference type="NCBI Taxonomy" id="2081970"/>
    <lineage>
        <taxon>Bacteria</taxon>
        <taxon>Bacillati</taxon>
        <taxon>Bacillota</taxon>
        <taxon>Bacilli</taxon>
        <taxon>Bacillales</taxon>
        <taxon>Paenibacillaceae</taxon>
        <taxon>Paenibacillus</taxon>
    </lineage>
</organism>
<dbReference type="AlphaFoldDB" id="A0A328U8Z0"/>
<feature type="binding site" evidence="6">
    <location>
        <position position="201"/>
    </location>
    <ligand>
        <name>urate</name>
        <dbReference type="ChEBI" id="CHEBI:17775"/>
    </ligand>
</feature>
<dbReference type="OrthoDB" id="9809009at2"/>
<dbReference type="InterPro" id="IPR002042">
    <property type="entry name" value="Uricase"/>
</dbReference>
<feature type="binding site" evidence="6">
    <location>
        <position position="250"/>
    </location>
    <ligand>
        <name>5-hydroxyisourate</name>
        <dbReference type="ChEBI" id="CHEBI:18072"/>
    </ligand>
</feature>
<proteinExistence type="inferred from homology"/>
<dbReference type="PANTHER" id="PTHR42874:SF1">
    <property type="entry name" value="URICASE"/>
    <property type="match status" value="1"/>
</dbReference>
<comment type="caution">
    <text evidence="9">The sequence shown here is derived from an EMBL/GenBank/DDBJ whole genome shotgun (WGS) entry which is preliminary data.</text>
</comment>
<dbReference type="PROSITE" id="PS00366">
    <property type="entry name" value="URICASE"/>
    <property type="match status" value="1"/>
</dbReference>
<gene>
    <name evidence="9" type="primary">pucL</name>
    <name evidence="9" type="ORF">DL346_07545</name>
</gene>
<dbReference type="PANTHER" id="PTHR42874">
    <property type="entry name" value="URICASE"/>
    <property type="match status" value="1"/>
</dbReference>
<dbReference type="EMBL" id="QLUW01000001">
    <property type="protein sequence ID" value="RAP78273.1"/>
    <property type="molecule type" value="Genomic_DNA"/>
</dbReference>
<comment type="function">
    <text evidence="5 7">Catalyzes the oxidation of uric acid to 5-hydroxyisourate, which is further processed to form (S)-allantoin.</text>
</comment>